<gene>
    <name evidence="6" type="ORF">GSOID_T00016755001</name>
</gene>
<dbReference type="GO" id="GO:0016020">
    <property type="term" value="C:membrane"/>
    <property type="evidence" value="ECO:0007669"/>
    <property type="project" value="TreeGrafter"/>
</dbReference>
<dbReference type="FunFam" id="1.10.3520.10:FF:000001">
    <property type="entry name" value="Pleckstrin domain-containing family A member 8"/>
    <property type="match status" value="1"/>
</dbReference>
<keyword evidence="7" id="KW-1185">Reference proteome</keyword>
<dbReference type="SUPFAM" id="SSF50729">
    <property type="entry name" value="PH domain-like"/>
    <property type="match status" value="1"/>
</dbReference>
<dbReference type="AlphaFoldDB" id="E4XP00"/>
<dbReference type="GO" id="GO:1902387">
    <property type="term" value="F:ceramide 1-phosphate binding"/>
    <property type="evidence" value="ECO:0007669"/>
    <property type="project" value="TreeGrafter"/>
</dbReference>
<sequence length="567" mass="63724">MLDKSGILEKWTNYWLGWQPRFFSLENGILSYYQNEDEVVNGAKSAIRISGADVQLDAVDPRRFDISIGNGQRFSVRAQNEQERQSWIIALAANKQKSNEIGGLKTTINRSDKNEKIARKSTELKLFCDLLKQQTFELKDSLLSDDSGEDKIDPQMLSKKTEMLSVTCETFLKTLNETMKLFDVAKNSVGGPPMSPKSERTGFRRTPSTTSLPTGLQSPNLPKKTDKTHRRTNSSNVTFRDRSDSPSCYDTRSLHSFHGAICELDTIDSETSKHKPLGRRKTPDTLSLDLSKSNIHFSEDSITPEFESPNEHFNVPEVDESKESINDVPTQVEIKAKATSEIKEETQESEIVEKMFFNEIEHSFANIKMIQRKDELELPVNQFLSAAADLLLIIDKLGSKAFAPVKMDINGNITKIRKKCESDANKFETLEDIVRSELSTGTTKVSNSATDAIMWLKRALSFVANFLANIVNGEKNLTAALQKAYSVTLSNHHSWVVKGVFALAVKAAPDYNDFIRALSSDSANLECTKFQKTLHAALDKYTSALQNQLSSLHSFYLTNNLEFNKLM</sequence>
<evidence type="ECO:0000256" key="1">
    <source>
        <dbReference type="ARBA" id="ARBA00004198"/>
    </source>
</evidence>
<dbReference type="FunCoup" id="E4XP00">
    <property type="interactions" value="3"/>
</dbReference>
<keyword evidence="3" id="KW-0813">Transport</keyword>
<name>E4XP00_OIKDI</name>
<dbReference type="GO" id="GO:0005794">
    <property type="term" value="C:Golgi apparatus"/>
    <property type="evidence" value="ECO:0007669"/>
    <property type="project" value="UniProtKB-SubCell"/>
</dbReference>
<dbReference type="PROSITE" id="PS50003">
    <property type="entry name" value="PH_DOMAIN"/>
    <property type="match status" value="1"/>
</dbReference>
<dbReference type="InterPro" id="IPR036497">
    <property type="entry name" value="GLTP_sf"/>
</dbReference>
<evidence type="ECO:0000256" key="3">
    <source>
        <dbReference type="ARBA" id="ARBA00022448"/>
    </source>
</evidence>
<dbReference type="OrthoDB" id="1854502at2759"/>
<evidence type="ECO:0000313" key="7">
    <source>
        <dbReference type="Proteomes" id="UP000001307"/>
    </source>
</evidence>
<comment type="subcellular location">
    <subcellularLocation>
        <location evidence="1">Golgi apparatus</location>
        <location evidence="1">trans-Golgi network membrane</location>
    </subcellularLocation>
</comment>
<dbReference type="SUPFAM" id="SSF110004">
    <property type="entry name" value="Glycolipid transfer protein, GLTP"/>
    <property type="match status" value="1"/>
</dbReference>
<evidence type="ECO:0000259" key="5">
    <source>
        <dbReference type="PROSITE" id="PS50003"/>
    </source>
</evidence>
<dbReference type="SMART" id="SM00233">
    <property type="entry name" value="PH"/>
    <property type="match status" value="1"/>
</dbReference>
<dbReference type="Gene3D" id="2.30.29.30">
    <property type="entry name" value="Pleckstrin-homology domain (PH domain)/Phosphotyrosine-binding domain (PTB)"/>
    <property type="match status" value="1"/>
</dbReference>
<evidence type="ECO:0000256" key="2">
    <source>
        <dbReference type="ARBA" id="ARBA00016588"/>
    </source>
</evidence>
<proteinExistence type="predicted"/>
<dbReference type="Proteomes" id="UP000001307">
    <property type="component" value="Unassembled WGS sequence"/>
</dbReference>
<dbReference type="EMBL" id="FN653087">
    <property type="protein sequence ID" value="CBY11588.1"/>
    <property type="molecule type" value="Genomic_DNA"/>
</dbReference>
<protein>
    <recommendedName>
        <fullName evidence="2">Pleckstrin homology domain-containing family A member 8</fullName>
    </recommendedName>
</protein>
<dbReference type="InterPro" id="IPR014830">
    <property type="entry name" value="Glycolipid_transfer_prot_dom"/>
</dbReference>
<evidence type="ECO:0000313" key="6">
    <source>
        <dbReference type="EMBL" id="CBY11588.1"/>
    </source>
</evidence>
<dbReference type="GO" id="GO:0005829">
    <property type="term" value="C:cytosol"/>
    <property type="evidence" value="ECO:0007669"/>
    <property type="project" value="TreeGrafter"/>
</dbReference>
<dbReference type="InParanoid" id="E4XP00"/>
<feature type="region of interest" description="Disordered" evidence="4">
    <location>
        <begin position="187"/>
        <end position="245"/>
    </location>
</feature>
<dbReference type="InterPro" id="IPR011993">
    <property type="entry name" value="PH-like_dom_sf"/>
</dbReference>
<dbReference type="Pfam" id="PF08718">
    <property type="entry name" value="GLTP"/>
    <property type="match status" value="1"/>
</dbReference>
<reference evidence="6" key="1">
    <citation type="journal article" date="2010" name="Science">
        <title>Plasticity of animal genome architecture unmasked by rapid evolution of a pelagic tunicate.</title>
        <authorList>
            <person name="Denoeud F."/>
            <person name="Henriet S."/>
            <person name="Mungpakdee S."/>
            <person name="Aury J.M."/>
            <person name="Da Silva C."/>
            <person name="Brinkmann H."/>
            <person name="Mikhaleva J."/>
            <person name="Olsen L.C."/>
            <person name="Jubin C."/>
            <person name="Canestro C."/>
            <person name="Bouquet J.M."/>
            <person name="Danks G."/>
            <person name="Poulain J."/>
            <person name="Campsteijn C."/>
            <person name="Adamski M."/>
            <person name="Cross I."/>
            <person name="Yadetie F."/>
            <person name="Muffato M."/>
            <person name="Louis A."/>
            <person name="Butcher S."/>
            <person name="Tsagkogeorga G."/>
            <person name="Konrad A."/>
            <person name="Singh S."/>
            <person name="Jensen M.F."/>
            <person name="Cong E.H."/>
            <person name="Eikeseth-Otteraa H."/>
            <person name="Noel B."/>
            <person name="Anthouard V."/>
            <person name="Porcel B.M."/>
            <person name="Kachouri-Lafond R."/>
            <person name="Nishino A."/>
            <person name="Ugolini M."/>
            <person name="Chourrout P."/>
            <person name="Nishida H."/>
            <person name="Aasland R."/>
            <person name="Huzurbazar S."/>
            <person name="Westhof E."/>
            <person name="Delsuc F."/>
            <person name="Lehrach H."/>
            <person name="Reinhardt R."/>
            <person name="Weissenbach J."/>
            <person name="Roy S.W."/>
            <person name="Artiguenave F."/>
            <person name="Postlethwait J.H."/>
            <person name="Manak J.R."/>
            <person name="Thompson E.M."/>
            <person name="Jaillon O."/>
            <person name="Du Pasquier L."/>
            <person name="Boudinot P."/>
            <person name="Liberles D.A."/>
            <person name="Volff J.N."/>
            <person name="Philippe H."/>
            <person name="Lenhard B."/>
            <person name="Roest Crollius H."/>
            <person name="Wincker P."/>
            <person name="Chourrout D."/>
        </authorList>
    </citation>
    <scope>NUCLEOTIDE SEQUENCE [LARGE SCALE GENOMIC DNA]</scope>
</reference>
<dbReference type="PANTHER" id="PTHR10219">
    <property type="entry name" value="GLYCOLIPID TRANSFER PROTEIN-RELATED"/>
    <property type="match status" value="1"/>
</dbReference>
<feature type="domain" description="PH" evidence="5">
    <location>
        <begin position="1"/>
        <end position="96"/>
    </location>
</feature>
<dbReference type="Gene3D" id="1.10.3520.10">
    <property type="entry name" value="Glycolipid transfer protein"/>
    <property type="match status" value="1"/>
</dbReference>
<feature type="compositionally biased region" description="Polar residues" evidence="4">
    <location>
        <begin position="206"/>
        <end position="220"/>
    </location>
</feature>
<dbReference type="Pfam" id="PF00169">
    <property type="entry name" value="PH"/>
    <property type="match status" value="1"/>
</dbReference>
<accession>E4XP00</accession>
<evidence type="ECO:0000256" key="4">
    <source>
        <dbReference type="SAM" id="MobiDB-lite"/>
    </source>
</evidence>
<organism evidence="6">
    <name type="scientific">Oikopleura dioica</name>
    <name type="common">Tunicate</name>
    <dbReference type="NCBI Taxonomy" id="34765"/>
    <lineage>
        <taxon>Eukaryota</taxon>
        <taxon>Metazoa</taxon>
        <taxon>Chordata</taxon>
        <taxon>Tunicata</taxon>
        <taxon>Appendicularia</taxon>
        <taxon>Copelata</taxon>
        <taxon>Oikopleuridae</taxon>
        <taxon>Oikopleura</taxon>
    </lineage>
</organism>
<dbReference type="InterPro" id="IPR001849">
    <property type="entry name" value="PH_domain"/>
</dbReference>
<dbReference type="PANTHER" id="PTHR10219:SF25">
    <property type="entry name" value="PLECKSTRIN HOMOLOGY DOMAIN-CONTAINING FAMILY A MEMBER 8"/>
    <property type="match status" value="1"/>
</dbReference>
<dbReference type="GO" id="GO:1902388">
    <property type="term" value="F:ceramide 1-phosphate transfer activity"/>
    <property type="evidence" value="ECO:0007669"/>
    <property type="project" value="TreeGrafter"/>
</dbReference>